<dbReference type="GO" id="GO:0043137">
    <property type="term" value="P:DNA replication, removal of RNA primer"/>
    <property type="evidence" value="ECO:0007669"/>
    <property type="project" value="TreeGrafter"/>
</dbReference>
<dbReference type="PANTHER" id="PTHR10642:SF26">
    <property type="entry name" value="RIBONUCLEASE H1"/>
    <property type="match status" value="1"/>
</dbReference>
<evidence type="ECO:0000256" key="2">
    <source>
        <dbReference type="ARBA" id="ARBA00005300"/>
    </source>
</evidence>
<evidence type="ECO:0000256" key="8">
    <source>
        <dbReference type="ARBA" id="ARBA00022801"/>
    </source>
</evidence>
<gene>
    <name evidence="10" type="primary">rnhA</name>
    <name evidence="13" type="ORF">ATL41_0002</name>
</gene>
<evidence type="ECO:0000256" key="4">
    <source>
        <dbReference type="ARBA" id="ARBA00012180"/>
    </source>
</evidence>
<dbReference type="PANTHER" id="PTHR10642">
    <property type="entry name" value="RIBONUCLEASE H1"/>
    <property type="match status" value="1"/>
</dbReference>
<dbReference type="GO" id="GO:0004523">
    <property type="term" value="F:RNA-DNA hybrid ribonuclease activity"/>
    <property type="evidence" value="ECO:0007669"/>
    <property type="project" value="UniProtKB-UniRule"/>
</dbReference>
<dbReference type="RefSeq" id="WP_245854512.1">
    <property type="nucleotide sequence ID" value="NZ_PDJH01000001.1"/>
</dbReference>
<dbReference type="PROSITE" id="PS50879">
    <property type="entry name" value="RNASE_H_1"/>
    <property type="match status" value="1"/>
</dbReference>
<dbReference type="InterPro" id="IPR022892">
    <property type="entry name" value="RNaseHI"/>
</dbReference>
<dbReference type="GO" id="GO:0005737">
    <property type="term" value="C:cytoplasm"/>
    <property type="evidence" value="ECO:0007669"/>
    <property type="project" value="UniProtKB-SubCell"/>
</dbReference>
<evidence type="ECO:0000313" key="13">
    <source>
        <dbReference type="EMBL" id="PFG35328.1"/>
    </source>
</evidence>
<comment type="subcellular location">
    <subcellularLocation>
        <location evidence="10">Cytoplasm</location>
    </subcellularLocation>
</comment>
<feature type="binding site" evidence="10">
    <location>
        <position position="25"/>
    </location>
    <ligand>
        <name>Mg(2+)</name>
        <dbReference type="ChEBI" id="CHEBI:18420"/>
        <label>2</label>
    </ligand>
</feature>
<evidence type="ECO:0000256" key="7">
    <source>
        <dbReference type="ARBA" id="ARBA00022759"/>
    </source>
</evidence>
<dbReference type="Proteomes" id="UP000221394">
    <property type="component" value="Unassembled WGS sequence"/>
</dbReference>
<evidence type="ECO:0000256" key="6">
    <source>
        <dbReference type="ARBA" id="ARBA00022723"/>
    </source>
</evidence>
<sequence length="200" mass="21705">MLDDPAMTQSTSPRASTTVVEMWTDGACKGNPGSGGWGAWMRAGSHERELWGGEAHTTNNRMELMAVIQGLRALNRPCQVTLHVDSSYVMNGMTKWLAGWKRNGWRTGDKKPVKNKELWQELEAEVARHDVRWIWVKGHAGDPGTSGPTSSRTAASTRCAGPDRAPPGRFLTPRPCAGPERARRGPGPEAARRAGPATGP</sequence>
<comment type="subunit">
    <text evidence="3 10">Monomer.</text>
</comment>
<proteinExistence type="inferred from homology"/>
<comment type="cofactor">
    <cofactor evidence="10">
        <name>Mg(2+)</name>
        <dbReference type="ChEBI" id="CHEBI:18420"/>
    </cofactor>
    <text evidence="10">Binds 1 Mg(2+) ion per subunit. May bind a second metal ion at a regulatory site, or after substrate binding.</text>
</comment>
<keyword evidence="6 10" id="KW-0479">Metal-binding</keyword>
<feature type="binding site" evidence="10">
    <location>
        <position position="85"/>
    </location>
    <ligand>
        <name>Mg(2+)</name>
        <dbReference type="ChEBI" id="CHEBI:18420"/>
        <label>1</label>
    </ligand>
</feature>
<evidence type="ECO:0000259" key="12">
    <source>
        <dbReference type="PROSITE" id="PS50879"/>
    </source>
</evidence>
<dbReference type="SUPFAM" id="SSF53098">
    <property type="entry name" value="Ribonuclease H-like"/>
    <property type="match status" value="1"/>
</dbReference>
<comment type="similarity">
    <text evidence="2 10">Belongs to the RNase H family.</text>
</comment>
<dbReference type="Gene3D" id="3.30.420.10">
    <property type="entry name" value="Ribonuclease H-like superfamily/Ribonuclease H"/>
    <property type="match status" value="1"/>
</dbReference>
<evidence type="ECO:0000256" key="3">
    <source>
        <dbReference type="ARBA" id="ARBA00011245"/>
    </source>
</evidence>
<dbReference type="GO" id="GO:0003676">
    <property type="term" value="F:nucleic acid binding"/>
    <property type="evidence" value="ECO:0007669"/>
    <property type="project" value="InterPro"/>
</dbReference>
<dbReference type="CDD" id="cd09278">
    <property type="entry name" value="RNase_HI_prokaryote_like"/>
    <property type="match status" value="1"/>
</dbReference>
<feature type="compositionally biased region" description="Polar residues" evidence="11">
    <location>
        <begin position="146"/>
        <end position="156"/>
    </location>
</feature>
<keyword evidence="7 10" id="KW-0255">Endonuclease</keyword>
<dbReference type="EMBL" id="PDJH01000001">
    <property type="protein sequence ID" value="PFG35328.1"/>
    <property type="molecule type" value="Genomic_DNA"/>
</dbReference>
<evidence type="ECO:0000256" key="11">
    <source>
        <dbReference type="SAM" id="MobiDB-lite"/>
    </source>
</evidence>
<keyword evidence="9 10" id="KW-0460">Magnesium</keyword>
<comment type="caution">
    <text evidence="13">The sequence shown here is derived from an EMBL/GenBank/DDBJ whole genome shotgun (WGS) entry which is preliminary data.</text>
</comment>
<dbReference type="InterPro" id="IPR036397">
    <property type="entry name" value="RNaseH_sf"/>
</dbReference>
<feature type="binding site" evidence="10">
    <location>
        <position position="25"/>
    </location>
    <ligand>
        <name>Mg(2+)</name>
        <dbReference type="ChEBI" id="CHEBI:18420"/>
        <label>1</label>
    </ligand>
</feature>
<organism evidence="13 14">
    <name type="scientific">Flavimobilis soli</name>
    <dbReference type="NCBI Taxonomy" id="442709"/>
    <lineage>
        <taxon>Bacteria</taxon>
        <taxon>Bacillati</taxon>
        <taxon>Actinomycetota</taxon>
        <taxon>Actinomycetes</taxon>
        <taxon>Micrococcales</taxon>
        <taxon>Jonesiaceae</taxon>
        <taxon>Flavimobilis</taxon>
    </lineage>
</organism>
<dbReference type="GO" id="GO:0000287">
    <property type="term" value="F:magnesium ion binding"/>
    <property type="evidence" value="ECO:0007669"/>
    <property type="project" value="UniProtKB-UniRule"/>
</dbReference>
<protein>
    <recommendedName>
        <fullName evidence="4 10">Ribonuclease H</fullName>
        <shortName evidence="10">RNase H</shortName>
        <ecNumber evidence="4 10">3.1.26.4</ecNumber>
    </recommendedName>
</protein>
<evidence type="ECO:0000256" key="5">
    <source>
        <dbReference type="ARBA" id="ARBA00022722"/>
    </source>
</evidence>
<dbReference type="HAMAP" id="MF_00042">
    <property type="entry name" value="RNase_H"/>
    <property type="match status" value="1"/>
</dbReference>
<dbReference type="InterPro" id="IPR002156">
    <property type="entry name" value="RNaseH_domain"/>
</dbReference>
<feature type="binding site" evidence="10">
    <location>
        <position position="63"/>
    </location>
    <ligand>
        <name>Mg(2+)</name>
        <dbReference type="ChEBI" id="CHEBI:18420"/>
        <label>1</label>
    </ligand>
</feature>
<comment type="caution">
    <text evidence="10">Lacks conserved residue(s) required for the propagation of feature annotation.</text>
</comment>
<reference evidence="13 14" key="1">
    <citation type="submission" date="2017-10" db="EMBL/GenBank/DDBJ databases">
        <title>Sequencing the genomes of 1000 actinobacteria strains.</title>
        <authorList>
            <person name="Klenk H.-P."/>
        </authorList>
    </citation>
    <scope>NUCLEOTIDE SEQUENCE [LARGE SCALE GENOMIC DNA]</scope>
    <source>
        <strain evidence="13 14">DSM 21574</strain>
    </source>
</reference>
<evidence type="ECO:0000256" key="9">
    <source>
        <dbReference type="ARBA" id="ARBA00022842"/>
    </source>
</evidence>
<dbReference type="InterPro" id="IPR012337">
    <property type="entry name" value="RNaseH-like_sf"/>
</dbReference>
<name>A0A2A9E8Q0_9MICO</name>
<dbReference type="InterPro" id="IPR050092">
    <property type="entry name" value="RNase_H"/>
</dbReference>
<comment type="function">
    <text evidence="10">Endonuclease that specifically degrades the RNA of RNA-DNA hybrids.</text>
</comment>
<dbReference type="Pfam" id="PF00075">
    <property type="entry name" value="RNase_H"/>
    <property type="match status" value="1"/>
</dbReference>
<keyword evidence="14" id="KW-1185">Reference proteome</keyword>
<evidence type="ECO:0000313" key="14">
    <source>
        <dbReference type="Proteomes" id="UP000221394"/>
    </source>
</evidence>
<feature type="region of interest" description="Disordered" evidence="11">
    <location>
        <begin position="139"/>
        <end position="200"/>
    </location>
</feature>
<dbReference type="EC" id="3.1.26.4" evidence="4 10"/>
<accession>A0A2A9E8Q0</accession>
<evidence type="ECO:0000256" key="1">
    <source>
        <dbReference type="ARBA" id="ARBA00000077"/>
    </source>
</evidence>
<evidence type="ECO:0000256" key="10">
    <source>
        <dbReference type="HAMAP-Rule" id="MF_00042"/>
    </source>
</evidence>
<keyword evidence="5 10" id="KW-0540">Nuclease</keyword>
<dbReference type="AlphaFoldDB" id="A0A2A9E8Q0"/>
<feature type="compositionally biased region" description="Low complexity" evidence="11">
    <location>
        <begin position="173"/>
        <end position="200"/>
    </location>
</feature>
<keyword evidence="10" id="KW-0963">Cytoplasm</keyword>
<feature type="domain" description="RNase H type-1" evidence="12">
    <location>
        <begin position="16"/>
        <end position="157"/>
    </location>
</feature>
<dbReference type="NCBIfam" id="NF001236">
    <property type="entry name" value="PRK00203.1"/>
    <property type="match status" value="1"/>
</dbReference>
<comment type="catalytic activity">
    <reaction evidence="1 10">
        <text>Endonucleolytic cleavage to 5'-phosphomonoester.</text>
        <dbReference type="EC" id="3.1.26.4"/>
    </reaction>
</comment>
<keyword evidence="8 10" id="KW-0378">Hydrolase</keyword>